<proteinExistence type="predicted"/>
<feature type="chain" id="PRO_5038442120" description="PKD domain-containing protein" evidence="2">
    <location>
        <begin position="28"/>
        <end position="661"/>
    </location>
</feature>
<accession>A0A2T4UN23</accession>
<feature type="region of interest" description="Disordered" evidence="1">
    <location>
        <begin position="336"/>
        <end position="356"/>
    </location>
</feature>
<dbReference type="Pfam" id="PF18911">
    <property type="entry name" value="PKD_4"/>
    <property type="match status" value="1"/>
</dbReference>
<sequence length="661" mass="68289">MRAGQHRTARRAALTLGCALLALPATAPPRADARITPVTPIAGPSTAIVELGGVAMAPDGTGGLVFRRRDEDGRTHIYASRFDGVTWAAPVRVDRGQRFDSSWPAIAAAGGGRLVVVWVQEFGVATDRLFAATLDPGATGFQAPVPVDLNVGEAIATYPTVAMNRAGTAYVVYRVVNATPQQNTSLPSDTVDADVRVARTSGQFWSVLGAPMDRDIAVPVATPTALNAPRIGVDVAGNAVVAWQEPDATQTDRVFARRLFGGTMGIALQVSPSERDGRPVRGRTDQLALAVAGFGQAVVGYRELGEGDEAAADARVWTNAIPESFSDKAAAFAGPRLADGGPAAPDQPLSAPPGPVSVATTPAGAVAAGVAVGPASLVVSGDDRSVGAPVRLDDGTSTASGDPVVGLSSADAAAAYAWRVQQGRVGAVAAREVRADGVPTTRVLSAPRGGRVTDLRLAGSGVGDAAIAWVQGEGDGTQIAAAVIDAPPAQFAAQAPLTWVRTPTAKLAWDTAPHAIGGVSYDLTVDDEQVATGLTRTRTELPLADVEDGRRTLVVIARDSAGQETESIPTELRVDRTAPTVTVGRSGRRGVRVAITDGAAGESSGPSAAGTTVRFGDGRGTRGRVSRIVHTYRKAGRYRVTVTTRDRVGNRRVLRRTVVVR</sequence>
<keyword evidence="2" id="KW-0732">Signal</keyword>
<dbReference type="EMBL" id="PYYB01000001">
    <property type="protein sequence ID" value="PTL60629.1"/>
    <property type="molecule type" value="Genomic_DNA"/>
</dbReference>
<protein>
    <recommendedName>
        <fullName evidence="3">PKD domain-containing protein</fullName>
    </recommendedName>
</protein>
<organism evidence="4 5">
    <name type="scientific">Paraconexibacter algicola</name>
    <dbReference type="NCBI Taxonomy" id="2133960"/>
    <lineage>
        <taxon>Bacteria</taxon>
        <taxon>Bacillati</taxon>
        <taxon>Actinomycetota</taxon>
        <taxon>Thermoleophilia</taxon>
        <taxon>Solirubrobacterales</taxon>
        <taxon>Paraconexibacteraceae</taxon>
        <taxon>Paraconexibacter</taxon>
    </lineage>
</organism>
<feature type="compositionally biased region" description="Low complexity" evidence="1">
    <location>
        <begin position="598"/>
        <end position="610"/>
    </location>
</feature>
<dbReference type="SMART" id="SM00089">
    <property type="entry name" value="PKD"/>
    <property type="match status" value="1"/>
</dbReference>
<dbReference type="RefSeq" id="WP_107569444.1">
    <property type="nucleotide sequence ID" value="NZ_PYYB01000001.1"/>
</dbReference>
<name>A0A2T4UN23_9ACTN</name>
<dbReference type="OrthoDB" id="5241029at2"/>
<evidence type="ECO:0000313" key="5">
    <source>
        <dbReference type="Proteomes" id="UP000240739"/>
    </source>
</evidence>
<comment type="caution">
    <text evidence="4">The sequence shown here is derived from an EMBL/GenBank/DDBJ whole genome shotgun (WGS) entry which is preliminary data.</text>
</comment>
<feature type="region of interest" description="Disordered" evidence="1">
    <location>
        <begin position="598"/>
        <end position="621"/>
    </location>
</feature>
<dbReference type="Proteomes" id="UP000240739">
    <property type="component" value="Unassembled WGS sequence"/>
</dbReference>
<dbReference type="Gene3D" id="2.60.40.10">
    <property type="entry name" value="Immunoglobulins"/>
    <property type="match status" value="1"/>
</dbReference>
<gene>
    <name evidence="4" type="ORF">C7Y72_13795</name>
</gene>
<dbReference type="PROSITE" id="PS50093">
    <property type="entry name" value="PKD"/>
    <property type="match status" value="1"/>
</dbReference>
<feature type="region of interest" description="Disordered" evidence="1">
    <location>
        <begin position="383"/>
        <end position="403"/>
    </location>
</feature>
<evidence type="ECO:0000313" key="4">
    <source>
        <dbReference type="EMBL" id="PTL60629.1"/>
    </source>
</evidence>
<dbReference type="AlphaFoldDB" id="A0A2T4UN23"/>
<feature type="signal peptide" evidence="2">
    <location>
        <begin position="1"/>
        <end position="27"/>
    </location>
</feature>
<dbReference type="CDD" id="cd00146">
    <property type="entry name" value="PKD"/>
    <property type="match status" value="1"/>
</dbReference>
<reference evidence="4 5" key="1">
    <citation type="submission" date="2018-03" db="EMBL/GenBank/DDBJ databases">
        <title>Aquarubrobacter algicola gen. nov., sp. nov., a novel actinobacterium isolated from shallow eutrophic lake during the end of cyanobacterial harmful algal blooms.</title>
        <authorList>
            <person name="Chun S.J."/>
        </authorList>
    </citation>
    <scope>NUCLEOTIDE SEQUENCE [LARGE SCALE GENOMIC DNA]</scope>
    <source>
        <strain evidence="4 5">Seoho-28</strain>
    </source>
</reference>
<dbReference type="InterPro" id="IPR013783">
    <property type="entry name" value="Ig-like_fold"/>
</dbReference>
<dbReference type="InterPro" id="IPR000601">
    <property type="entry name" value="PKD_dom"/>
</dbReference>
<dbReference type="InterPro" id="IPR035986">
    <property type="entry name" value="PKD_dom_sf"/>
</dbReference>
<feature type="domain" description="PKD" evidence="3">
    <location>
        <begin position="615"/>
        <end position="661"/>
    </location>
</feature>
<dbReference type="SUPFAM" id="SSF49299">
    <property type="entry name" value="PKD domain"/>
    <property type="match status" value="1"/>
</dbReference>
<evidence type="ECO:0000256" key="1">
    <source>
        <dbReference type="SAM" id="MobiDB-lite"/>
    </source>
</evidence>
<dbReference type="SUPFAM" id="SSF89372">
    <property type="entry name" value="Fucose-specific lectin"/>
    <property type="match status" value="1"/>
</dbReference>
<evidence type="ECO:0000256" key="2">
    <source>
        <dbReference type="SAM" id="SignalP"/>
    </source>
</evidence>
<keyword evidence="5" id="KW-1185">Reference proteome</keyword>
<evidence type="ECO:0000259" key="3">
    <source>
        <dbReference type="PROSITE" id="PS50093"/>
    </source>
</evidence>
<dbReference type="GO" id="GO:0005975">
    <property type="term" value="P:carbohydrate metabolic process"/>
    <property type="evidence" value="ECO:0007669"/>
    <property type="project" value="UniProtKB-ARBA"/>
</dbReference>
<dbReference type="InterPro" id="IPR022409">
    <property type="entry name" value="PKD/Chitinase_dom"/>
</dbReference>